<organism evidence="1">
    <name type="scientific">Oscillatoriales cyanobacterium SpSt-418</name>
    <dbReference type="NCBI Taxonomy" id="2282169"/>
    <lineage>
        <taxon>Bacteria</taxon>
        <taxon>Bacillati</taxon>
        <taxon>Cyanobacteriota</taxon>
        <taxon>Cyanophyceae</taxon>
        <taxon>Oscillatoriophycideae</taxon>
        <taxon>Oscillatoriales</taxon>
    </lineage>
</organism>
<proteinExistence type="predicted"/>
<dbReference type="InterPro" id="IPR026374">
    <property type="entry name" value="Cyano_PEP"/>
</dbReference>
<gene>
    <name evidence="1" type="ORF">ENR64_01805</name>
</gene>
<protein>
    <submittedName>
        <fullName evidence="1">PEP-CTERM sorting domain-containing protein</fullName>
    </submittedName>
</protein>
<dbReference type="EMBL" id="DSRU01000025">
    <property type="protein sequence ID" value="HFM96502.1"/>
    <property type="molecule type" value="Genomic_DNA"/>
</dbReference>
<comment type="caution">
    <text evidence="1">The sequence shown here is derived from an EMBL/GenBank/DDBJ whole genome shotgun (WGS) entry which is preliminary data.</text>
</comment>
<sequence length="262" mass="28154">MQFLTPAKMKRLTKEVSISKIGCAIATSAALSGMVASLLISESANAATLTLQEVTEAELSFSGSYGFPEYFVVPFTAVGSMKYQSTPIEGSFYAVPEDVIFLAGPDDLPEDAFPTRSFTITADQGYRLVTELNFSFPTSAFSAFSYTSNLTYGSEVDEVLFFRPPSSSSFPASDGALLQISNGDGRNRSLFVLNYWFFGGSNAQLLFNPSGSFFGFDDAPSSFQTVSVDGTWQITAVPEPFSILGTAAAVVGAAYLKRRQGR</sequence>
<reference evidence="1" key="1">
    <citation type="journal article" date="2020" name="mSystems">
        <title>Genome- and Community-Level Interaction Insights into Carbon Utilization and Element Cycling Functions of Hydrothermarchaeota in Hydrothermal Sediment.</title>
        <authorList>
            <person name="Zhou Z."/>
            <person name="Liu Y."/>
            <person name="Xu W."/>
            <person name="Pan J."/>
            <person name="Luo Z.H."/>
            <person name="Li M."/>
        </authorList>
    </citation>
    <scope>NUCLEOTIDE SEQUENCE [LARGE SCALE GENOMIC DNA]</scope>
    <source>
        <strain evidence="1">SpSt-418</strain>
    </source>
</reference>
<dbReference type="NCBIfam" id="TIGR04155">
    <property type="entry name" value="cyano_PEP"/>
    <property type="match status" value="1"/>
</dbReference>
<accession>A0A7C3KDA6</accession>
<name>A0A7C3KDA6_9CYAN</name>
<evidence type="ECO:0000313" key="1">
    <source>
        <dbReference type="EMBL" id="HFM96502.1"/>
    </source>
</evidence>
<dbReference type="AlphaFoldDB" id="A0A7C3KDA6"/>